<reference evidence="1" key="1">
    <citation type="submission" date="2022-10" db="EMBL/GenBank/DDBJ databases">
        <title>Culturing micro-colonial fungi from biological soil crusts in the Mojave desert and describing Neophaeococcomyces mojavensis, and introducing the new genera and species Taxawa tesnikishii.</title>
        <authorList>
            <person name="Kurbessoian T."/>
            <person name="Stajich J.E."/>
        </authorList>
    </citation>
    <scope>NUCLEOTIDE SEQUENCE</scope>
    <source>
        <strain evidence="1">JES_112</strain>
    </source>
</reference>
<keyword evidence="2" id="KW-1185">Reference proteome</keyword>
<evidence type="ECO:0000313" key="1">
    <source>
        <dbReference type="EMBL" id="KAJ9653874.1"/>
    </source>
</evidence>
<dbReference type="EMBL" id="JAPDRQ010000138">
    <property type="protein sequence ID" value="KAJ9653874.1"/>
    <property type="molecule type" value="Genomic_DNA"/>
</dbReference>
<evidence type="ECO:0000313" key="2">
    <source>
        <dbReference type="Proteomes" id="UP001172386"/>
    </source>
</evidence>
<name>A0ACC3A1B6_9EURO</name>
<comment type="caution">
    <text evidence="1">The sequence shown here is derived from an EMBL/GenBank/DDBJ whole genome shotgun (WGS) entry which is preliminary data.</text>
</comment>
<organism evidence="1 2">
    <name type="scientific">Neophaeococcomyces mojaviensis</name>
    <dbReference type="NCBI Taxonomy" id="3383035"/>
    <lineage>
        <taxon>Eukaryota</taxon>
        <taxon>Fungi</taxon>
        <taxon>Dikarya</taxon>
        <taxon>Ascomycota</taxon>
        <taxon>Pezizomycotina</taxon>
        <taxon>Eurotiomycetes</taxon>
        <taxon>Chaetothyriomycetidae</taxon>
        <taxon>Chaetothyriales</taxon>
        <taxon>Chaetothyriales incertae sedis</taxon>
        <taxon>Neophaeococcomyces</taxon>
    </lineage>
</organism>
<proteinExistence type="predicted"/>
<accession>A0ACC3A1B6</accession>
<protein>
    <submittedName>
        <fullName evidence="1">Uncharacterized protein</fullName>
    </submittedName>
</protein>
<gene>
    <name evidence="1" type="ORF">H2198_006983</name>
</gene>
<sequence length="1160" mass="126865">MTLIVTNTSELDRTDRDSRLTEREKRLIRYDEEQMQALGKGAEAPTVLWRTAAKGVSAATGIASLVVRTSWKVGGYSLALGRETTLRVLGFNQTILEAILTAAGKDVSRRTGVGMRQDEADTLIERWLTSIHSTLSAASIVTSSGFFVAQTSIDWGAQSITGGLAMLNAILGSTESSRAVAAIVTLMRTELNKPHEDGSPDMISTFDLLIGVISFLFLQRNGRRKTELEWRDSGGDETVWDIVIDDRGFRADVVGTKRKNVITQSRSIVQSPIVEGPDEFALIERQAEDDLLNVALSPEDQTRLSDEEIQQRILAQLPPGSKATISAETLTLRTVKVEIRGGNTTHIEAPPGMTMVSEHLNHDAGNEGSQQTVIFRTASKRATRADVAPVDQLRVTSNDATAIESTDSNDDTVTMRASPSRRSLEMTPHQGPIVNSANRRSKEYHRENYSNGLPGPVANQKKSRKPAPPEPSSPPIARQTRIPLAKSRKERGPDSSKPEKQGVFKKALKSLSPTQSSTGLSRVIPGPSTRNRSDSGSGYLNSLSQTIKPLTKDNTRKPVFHIAPTQPPTPLMSPGRTTPSAIFDSQGSYFTVHEQRRESTYSQTDTFSVHSNESRPPSPTMSRTHLRAANSLSKTQSHTEISIHQTHDQQPDEGSLHHRRSRSFVPSLYSMGTKDSEEAIILAPKTPLPRRSIFENNEMLLALAKDGKVPGQFPSQHLVTTLRRFARFASAVYGSNFLRFMGLLPEQKILGTTSQELVKVELHHEHSSFSNYTGLPAETIIKSSFLDSQGLANTYSESFSPLIHFVSIDCESKAIVLTCRGTLGFEDLLTDMACDYADLYWQGQAYKVHRGIRDSARRLMDSAGGNQIMATLKAALEEYPDFGLVLVGHSLGGAVAAALAIMISEPAKHEPGEADAPGFVTATKPKLLPSKAHTIASKDVPPIVLPPGRPIHVYAYGPPATVSPALRIATRGLITTIINANDIVPCLSLGTLHDFRAVSRHLKADIEGELKQLKQRVVERTLKSVTSFFSSDGHTSTSAGPPPPENLVGDGLGEDAWGWRQLTEFRKLLTSEKLVPPGEVFVLESTRVFDRNTDAEASDEGQGGFRPLGRPATRIQVKFVKDVEKRFAELRFGRNMFADHVPGRYEGALDALEKGVCEEG</sequence>
<dbReference type="Proteomes" id="UP001172386">
    <property type="component" value="Unassembled WGS sequence"/>
</dbReference>